<reference evidence="2" key="1">
    <citation type="submission" date="2020-05" db="EMBL/GenBank/DDBJ databases">
        <authorList>
            <person name="Chiriac C."/>
            <person name="Salcher M."/>
            <person name="Ghai R."/>
            <person name="Kavagutti S V."/>
        </authorList>
    </citation>
    <scope>NUCLEOTIDE SEQUENCE</scope>
</reference>
<protein>
    <submittedName>
        <fullName evidence="2">Unannotated protein</fullName>
    </submittedName>
</protein>
<dbReference type="SUPFAM" id="SSF52540">
    <property type="entry name" value="P-loop containing nucleoside triphosphate hydrolases"/>
    <property type="match status" value="1"/>
</dbReference>
<organism evidence="2">
    <name type="scientific">freshwater metagenome</name>
    <dbReference type="NCBI Taxonomy" id="449393"/>
    <lineage>
        <taxon>unclassified sequences</taxon>
        <taxon>metagenomes</taxon>
        <taxon>ecological metagenomes</taxon>
    </lineage>
</organism>
<dbReference type="AlphaFoldDB" id="A0A6J5YMV5"/>
<dbReference type="Gene3D" id="3.40.50.300">
    <property type="entry name" value="P-loop containing nucleotide triphosphate hydrolases"/>
    <property type="match status" value="1"/>
</dbReference>
<dbReference type="Pfam" id="PF13614">
    <property type="entry name" value="AAA_31"/>
    <property type="match status" value="1"/>
</dbReference>
<name>A0A6J5YMV5_9ZZZZ</name>
<dbReference type="PANTHER" id="PTHR13696">
    <property type="entry name" value="P-LOOP CONTAINING NUCLEOSIDE TRIPHOSPHATE HYDROLASE"/>
    <property type="match status" value="1"/>
</dbReference>
<dbReference type="FunFam" id="3.40.50.300:FF:000285">
    <property type="entry name" value="Sporulation initiation inhibitor Soj"/>
    <property type="match status" value="1"/>
</dbReference>
<evidence type="ECO:0000313" key="2">
    <source>
        <dbReference type="EMBL" id="CAB4331384.1"/>
    </source>
</evidence>
<dbReference type="CDD" id="cd02042">
    <property type="entry name" value="ParAB_family"/>
    <property type="match status" value="1"/>
</dbReference>
<dbReference type="InterPro" id="IPR027417">
    <property type="entry name" value="P-loop_NTPase"/>
</dbReference>
<accession>A0A6J5YMV5</accession>
<dbReference type="PANTHER" id="PTHR13696:SF99">
    <property type="entry name" value="COBYRINIC ACID AC-DIAMIDE SYNTHASE"/>
    <property type="match status" value="1"/>
</dbReference>
<sequence length="339" mass="36882">MTVPLPFDEAPIDKGAFEKEYEQYTTTVWNVPATGRSEFLTFFPDEFAIYAPVGITGRPIPSFPRPRAKATVGPAWVIALCNQKGGVGKTTTTINLGAALAEAGRKVLLVDFDPQGSLSVGLGMRQGALDDGLTIYETLMDPDGVPADSIVRHTANPNLHILAADIKLSAGELRLAGEVSRERALERALESVRLNYDYILIDCQPSLGLLTVNALTAADSVLIPTECEFFALRGVQMLHQTITTVQQRLNSKLRIDGILPTMVDARISHTRESMETLIETFGDTVFHSIISRTVKFPETTRAGVSIIDSAPTSAGAIAYRTMAWELLSRIDSAEMTDRS</sequence>
<dbReference type="InterPro" id="IPR050678">
    <property type="entry name" value="DNA_Partitioning_ATPase"/>
</dbReference>
<gene>
    <name evidence="2" type="ORF">UFOPK3770_00208</name>
</gene>
<feature type="domain" description="AAA" evidence="1">
    <location>
        <begin position="77"/>
        <end position="255"/>
    </location>
</feature>
<evidence type="ECO:0000259" key="1">
    <source>
        <dbReference type="Pfam" id="PF13614"/>
    </source>
</evidence>
<dbReference type="EMBL" id="CAESAJ010000011">
    <property type="protein sequence ID" value="CAB4331384.1"/>
    <property type="molecule type" value="Genomic_DNA"/>
</dbReference>
<proteinExistence type="predicted"/>
<dbReference type="InterPro" id="IPR025669">
    <property type="entry name" value="AAA_dom"/>
</dbReference>